<evidence type="ECO:0000313" key="21">
    <source>
        <dbReference type="RefSeq" id="XP_071936783.1"/>
    </source>
</evidence>
<evidence type="ECO:0000313" key="9">
    <source>
        <dbReference type="RefSeq" id="XP_071936770.1"/>
    </source>
</evidence>
<evidence type="ECO:0000313" key="18">
    <source>
        <dbReference type="RefSeq" id="XP_071936779.1"/>
    </source>
</evidence>
<evidence type="ECO:0000313" key="5">
    <source>
        <dbReference type="RefSeq" id="XP_071936766.1"/>
    </source>
</evidence>
<dbReference type="RefSeq" id="XP_071936766.1">
    <property type="nucleotide sequence ID" value="XM_072080665.1"/>
</dbReference>
<dbReference type="Proteomes" id="UP001652660">
    <property type="component" value="Chromosome 2e"/>
</dbReference>
<dbReference type="RefSeq" id="XP_071936771.1">
    <property type="nucleotide sequence ID" value="XM_072080670.1"/>
</dbReference>
<protein>
    <submittedName>
        <fullName evidence="2 3">Uncharacterized protein isoform X1</fullName>
    </submittedName>
</protein>
<evidence type="ECO:0000313" key="10">
    <source>
        <dbReference type="RefSeq" id="XP_071936771.1"/>
    </source>
</evidence>
<dbReference type="RefSeq" id="XP_071936776.1">
    <property type="nucleotide sequence ID" value="XM_072080675.1"/>
</dbReference>
<evidence type="ECO:0000313" key="8">
    <source>
        <dbReference type="RefSeq" id="XP_071936769.1"/>
    </source>
</evidence>
<keyword evidence="1" id="KW-1185">Reference proteome</keyword>
<dbReference type="RefSeq" id="XP_071936774.1">
    <property type="nucleotide sequence ID" value="XM_072080673.1"/>
</dbReference>
<evidence type="ECO:0000313" key="6">
    <source>
        <dbReference type="RefSeq" id="XP_071936767.1"/>
    </source>
</evidence>
<name>A0ABM4WYA8_COFAR</name>
<evidence type="ECO:0000313" key="11">
    <source>
        <dbReference type="RefSeq" id="XP_071936772.1"/>
    </source>
</evidence>
<evidence type="ECO:0000313" key="15">
    <source>
        <dbReference type="RefSeq" id="XP_071936776.1"/>
    </source>
</evidence>
<evidence type="ECO:0000313" key="20">
    <source>
        <dbReference type="RefSeq" id="XP_071936782.1"/>
    </source>
</evidence>
<evidence type="ECO:0000313" key="1">
    <source>
        <dbReference type="Proteomes" id="UP001652660"/>
    </source>
</evidence>
<evidence type="ECO:0000313" key="16">
    <source>
        <dbReference type="RefSeq" id="XP_071936777.1"/>
    </source>
</evidence>
<dbReference type="RefSeq" id="XP_071936770.1">
    <property type="nucleotide sequence ID" value="XM_072080669.1"/>
</dbReference>
<dbReference type="RefSeq" id="XP_071936783.1">
    <property type="nucleotide sequence ID" value="XM_072080682.1"/>
</dbReference>
<evidence type="ECO:0000313" key="23">
    <source>
        <dbReference type="RefSeq" id="XP_071936785.1"/>
    </source>
</evidence>
<dbReference type="RefSeq" id="XP_071936765.1">
    <property type="nucleotide sequence ID" value="XM_072080664.1"/>
</dbReference>
<gene>
    <name evidence="2 3 4 5 6 7 8 9 10 11 12 13 14 15 16 17 18 19 20 21 22 23 24" type="primary">LOC113732654</name>
</gene>
<dbReference type="RefSeq" id="XP_071936762.1">
    <property type="nucleotide sequence ID" value="XM_072080661.1"/>
</dbReference>
<reference evidence="2 3" key="1">
    <citation type="submission" date="2025-05" db="UniProtKB">
        <authorList>
            <consortium name="RefSeq"/>
        </authorList>
    </citation>
    <scope>IDENTIFICATION</scope>
    <source>
        <tissue evidence="2 3">Leaves</tissue>
    </source>
</reference>
<dbReference type="RefSeq" id="XP_071936763.1">
    <property type="nucleotide sequence ID" value="XM_072080662.1"/>
</dbReference>
<dbReference type="RefSeq" id="XP_071936767.1">
    <property type="nucleotide sequence ID" value="XM_072080666.1"/>
</dbReference>
<evidence type="ECO:0000313" key="2">
    <source>
        <dbReference type="RefSeq" id="XP_071936762.1"/>
    </source>
</evidence>
<dbReference type="RefSeq" id="XP_071936784.1">
    <property type="nucleotide sequence ID" value="XM_072080683.1"/>
</dbReference>
<evidence type="ECO:0000313" key="12">
    <source>
        <dbReference type="RefSeq" id="XP_071936773.1"/>
    </source>
</evidence>
<dbReference type="RefSeq" id="XP_071936775.1">
    <property type="nucleotide sequence ID" value="XM_072080674.1"/>
</dbReference>
<evidence type="ECO:0000313" key="4">
    <source>
        <dbReference type="RefSeq" id="XP_071936765.1"/>
    </source>
</evidence>
<evidence type="ECO:0000313" key="19">
    <source>
        <dbReference type="RefSeq" id="XP_071936781.1"/>
    </source>
</evidence>
<dbReference type="RefSeq" id="XP_071936769.1">
    <property type="nucleotide sequence ID" value="XM_072080668.1"/>
</dbReference>
<dbReference type="PANTHER" id="PTHR35754">
    <property type="entry name" value="ATP SYNTHASE SUBUNIT B"/>
    <property type="match status" value="1"/>
</dbReference>
<dbReference type="PANTHER" id="PTHR35754:SF2">
    <property type="entry name" value="ATP SYNTHASE SUBUNIT B"/>
    <property type="match status" value="1"/>
</dbReference>
<dbReference type="RefSeq" id="XP_071936772.1">
    <property type="nucleotide sequence ID" value="XM_072080671.1"/>
</dbReference>
<dbReference type="RefSeq" id="XP_071936778.1">
    <property type="nucleotide sequence ID" value="XM_072080677.1"/>
</dbReference>
<dbReference type="GeneID" id="113732654"/>
<dbReference type="RefSeq" id="XP_071936781.1">
    <property type="nucleotide sequence ID" value="XM_072080680.1"/>
</dbReference>
<dbReference type="RefSeq" id="XP_071936777.1">
    <property type="nucleotide sequence ID" value="XM_072080676.1"/>
</dbReference>
<proteinExistence type="predicted"/>
<organism evidence="1 9">
    <name type="scientific">Coffea arabica</name>
    <name type="common">Arabian coffee</name>
    <dbReference type="NCBI Taxonomy" id="13443"/>
    <lineage>
        <taxon>Eukaryota</taxon>
        <taxon>Viridiplantae</taxon>
        <taxon>Streptophyta</taxon>
        <taxon>Embryophyta</taxon>
        <taxon>Tracheophyta</taxon>
        <taxon>Spermatophyta</taxon>
        <taxon>Magnoliopsida</taxon>
        <taxon>eudicotyledons</taxon>
        <taxon>Gunneridae</taxon>
        <taxon>Pentapetalae</taxon>
        <taxon>asterids</taxon>
        <taxon>lamiids</taxon>
        <taxon>Gentianales</taxon>
        <taxon>Rubiaceae</taxon>
        <taxon>Ixoroideae</taxon>
        <taxon>Gardenieae complex</taxon>
        <taxon>Bertiereae - Coffeeae clade</taxon>
        <taxon>Coffeeae</taxon>
        <taxon>Coffea</taxon>
    </lineage>
</organism>
<sequence>MVCSDEYTTARNTMCQILLQYSAGLGAPVLIELLFQLYFWTKQCNVLGKKVMNILKMPCQYIVMMSKMLVDHETTSKELLQLGWTPCFEQILHWQILSYFMFHKMDVHQLQLIFKYLPILSFTESYVYQLDTLNAKLRKSPTYGVQLGEIESYAVCQTGGRRAIRSLKMLEADPFPTYYPT</sequence>
<dbReference type="RefSeq" id="XP_071936785.1">
    <property type="nucleotide sequence ID" value="XM_072080684.1"/>
</dbReference>
<evidence type="ECO:0000313" key="24">
    <source>
        <dbReference type="RefSeq" id="XP_071936786.1"/>
    </source>
</evidence>
<accession>A0ABM4WYA8</accession>
<dbReference type="RefSeq" id="XP_071936768.1">
    <property type="nucleotide sequence ID" value="XM_072080667.1"/>
</dbReference>
<dbReference type="RefSeq" id="XP_071936779.1">
    <property type="nucleotide sequence ID" value="XM_072080678.1"/>
</dbReference>
<evidence type="ECO:0000313" key="3">
    <source>
        <dbReference type="RefSeq" id="XP_071936763.1"/>
    </source>
</evidence>
<dbReference type="RefSeq" id="XP_071936786.1">
    <property type="nucleotide sequence ID" value="XM_072080685.1"/>
</dbReference>
<evidence type="ECO:0000313" key="14">
    <source>
        <dbReference type="RefSeq" id="XP_071936775.1"/>
    </source>
</evidence>
<dbReference type="RefSeq" id="XP_071936782.1">
    <property type="nucleotide sequence ID" value="XM_072080681.1"/>
</dbReference>
<dbReference type="RefSeq" id="XP_071936773.1">
    <property type="nucleotide sequence ID" value="XM_072080672.1"/>
</dbReference>
<evidence type="ECO:0000313" key="17">
    <source>
        <dbReference type="RefSeq" id="XP_071936778.1"/>
    </source>
</evidence>
<evidence type="ECO:0000313" key="7">
    <source>
        <dbReference type="RefSeq" id="XP_071936768.1"/>
    </source>
</evidence>
<evidence type="ECO:0000313" key="22">
    <source>
        <dbReference type="RefSeq" id="XP_071936784.1"/>
    </source>
</evidence>
<evidence type="ECO:0000313" key="13">
    <source>
        <dbReference type="RefSeq" id="XP_071936774.1"/>
    </source>
</evidence>